<evidence type="ECO:0000259" key="4">
    <source>
        <dbReference type="Pfam" id="PF08263"/>
    </source>
</evidence>
<evidence type="ECO:0000313" key="6">
    <source>
        <dbReference type="EMBL" id="TVU32589.1"/>
    </source>
</evidence>
<dbReference type="Proteomes" id="UP000324897">
    <property type="component" value="Chromosome 1"/>
</dbReference>
<proteinExistence type="predicted"/>
<sequence>MHSSDGNLALIQTWSNQTSPCNWDGIACSAVVPHGHDRSHAFPAVTSISLAMCDLSGRLDGLNFADLPHLVHLDLRNNLLYGEIPSSIDALADLSFLDLSFSGISGSIPPSIGAPDLVGSRARGEPSWIWGPSTWLPSICWPSTWRTEHDLMASSARRTDDLGTQRAGVPCRASSRREGEPGRASSRRAGEPGRASTSAPRTGKLGRRPQGRAAPAAKQNPSAAVCSAWSRGLAGESRGGENRTKRYAEHNEWQRG</sequence>
<keyword evidence="1" id="KW-0433">Leucine-rich repeat</keyword>
<dbReference type="Gramene" id="TVU01808">
    <property type="protein sequence ID" value="TVU01808"/>
    <property type="gene ID" value="EJB05_52730"/>
</dbReference>
<name>A0A5J9SS78_9POAL</name>
<evidence type="ECO:0000313" key="7">
    <source>
        <dbReference type="Proteomes" id="UP000324897"/>
    </source>
</evidence>
<dbReference type="Gramene" id="TVU32589">
    <property type="protein sequence ID" value="TVU32589"/>
    <property type="gene ID" value="EJB05_24326"/>
</dbReference>
<dbReference type="PANTHER" id="PTHR48058">
    <property type="entry name" value="LRR RECEPTOR-LIKE SERINE/THREONINE-PROTEIN KINASE FLS2-RELATED"/>
    <property type="match status" value="1"/>
</dbReference>
<dbReference type="SUPFAM" id="SSF52058">
    <property type="entry name" value="L domain-like"/>
    <property type="match status" value="1"/>
</dbReference>
<keyword evidence="7" id="KW-1185">Reference proteome</keyword>
<dbReference type="PANTHER" id="PTHR48058:SF23">
    <property type="entry name" value="LEUCINE-RICH REPEAT-CONTAINING N-TERMINAL PLANT-TYPE DOMAIN-CONTAINING PROTEIN"/>
    <property type="match status" value="1"/>
</dbReference>
<feature type="compositionally biased region" description="Low complexity" evidence="3">
    <location>
        <begin position="211"/>
        <end position="224"/>
    </location>
</feature>
<feature type="domain" description="Leucine-rich repeat-containing N-terminal plant-type" evidence="4">
    <location>
        <begin position="11"/>
        <end position="29"/>
    </location>
</feature>
<evidence type="ECO:0000256" key="2">
    <source>
        <dbReference type="ARBA" id="ARBA00022737"/>
    </source>
</evidence>
<reference evidence="5 7" key="1">
    <citation type="journal article" date="2019" name="Sci. Rep.">
        <title>A high-quality genome of Eragrostis curvula grass provides insights into Poaceae evolution and supports new strategies to enhance forage quality.</title>
        <authorList>
            <person name="Carballo J."/>
            <person name="Santos B.A.C.M."/>
            <person name="Zappacosta D."/>
            <person name="Garbus I."/>
            <person name="Selva J.P."/>
            <person name="Gallo C.A."/>
            <person name="Diaz A."/>
            <person name="Albertini E."/>
            <person name="Caccamo M."/>
            <person name="Echenique V."/>
        </authorList>
    </citation>
    <scope>NUCLEOTIDE SEQUENCE [LARGE SCALE GENOMIC DNA]</scope>
    <source>
        <strain evidence="7">cv. Victoria</strain>
        <tissue evidence="5">Leaf</tissue>
    </source>
</reference>
<evidence type="ECO:0000256" key="1">
    <source>
        <dbReference type="ARBA" id="ARBA00022614"/>
    </source>
</evidence>
<evidence type="ECO:0000313" key="5">
    <source>
        <dbReference type="EMBL" id="TVU01808.1"/>
    </source>
</evidence>
<dbReference type="InterPro" id="IPR032675">
    <property type="entry name" value="LRR_dom_sf"/>
</dbReference>
<keyword evidence="2" id="KW-0677">Repeat</keyword>
<accession>A0A5J9SS78</accession>
<dbReference type="Pfam" id="PF00560">
    <property type="entry name" value="LRR_1"/>
    <property type="match status" value="2"/>
</dbReference>
<dbReference type="EMBL" id="RWGY01000011">
    <property type="protein sequence ID" value="TVU32589.1"/>
    <property type="molecule type" value="Genomic_DNA"/>
</dbReference>
<dbReference type="InterPro" id="IPR001611">
    <property type="entry name" value="Leu-rich_rpt"/>
</dbReference>
<dbReference type="Pfam" id="PF08263">
    <property type="entry name" value="LRRNT_2"/>
    <property type="match status" value="1"/>
</dbReference>
<dbReference type="AlphaFoldDB" id="A0A5J9SS78"/>
<dbReference type="Gene3D" id="3.80.10.10">
    <property type="entry name" value="Ribonuclease Inhibitor"/>
    <property type="match status" value="1"/>
</dbReference>
<organism evidence="5 7">
    <name type="scientific">Eragrostis curvula</name>
    <name type="common">weeping love grass</name>
    <dbReference type="NCBI Taxonomy" id="38414"/>
    <lineage>
        <taxon>Eukaryota</taxon>
        <taxon>Viridiplantae</taxon>
        <taxon>Streptophyta</taxon>
        <taxon>Embryophyta</taxon>
        <taxon>Tracheophyta</taxon>
        <taxon>Spermatophyta</taxon>
        <taxon>Magnoliopsida</taxon>
        <taxon>Liliopsida</taxon>
        <taxon>Poales</taxon>
        <taxon>Poaceae</taxon>
        <taxon>PACMAD clade</taxon>
        <taxon>Chloridoideae</taxon>
        <taxon>Eragrostideae</taxon>
        <taxon>Eragrostidinae</taxon>
        <taxon>Eragrostis</taxon>
    </lineage>
</organism>
<gene>
    <name evidence="6" type="ORF">EJB05_24326</name>
    <name evidence="5" type="ORF">EJB05_52730</name>
</gene>
<comment type="caution">
    <text evidence="5">The sequence shown here is derived from an EMBL/GenBank/DDBJ whole genome shotgun (WGS) entry which is preliminary data.</text>
</comment>
<protein>
    <recommendedName>
        <fullName evidence="4">Leucine-rich repeat-containing N-terminal plant-type domain-containing protein</fullName>
    </recommendedName>
</protein>
<dbReference type="InterPro" id="IPR013210">
    <property type="entry name" value="LRR_N_plant-typ"/>
</dbReference>
<feature type="compositionally biased region" description="Basic and acidic residues" evidence="3">
    <location>
        <begin position="238"/>
        <end position="256"/>
    </location>
</feature>
<evidence type="ECO:0000256" key="3">
    <source>
        <dbReference type="SAM" id="MobiDB-lite"/>
    </source>
</evidence>
<dbReference type="EMBL" id="RWGY01000388">
    <property type="protein sequence ID" value="TVU01808.1"/>
    <property type="molecule type" value="Genomic_DNA"/>
</dbReference>
<feature type="non-terminal residue" evidence="5">
    <location>
        <position position="1"/>
    </location>
</feature>
<feature type="region of interest" description="Disordered" evidence="3">
    <location>
        <begin position="156"/>
        <end position="256"/>
    </location>
</feature>